<evidence type="ECO:0008006" key="4">
    <source>
        <dbReference type="Google" id="ProtNLM"/>
    </source>
</evidence>
<dbReference type="RefSeq" id="WP_129389954.1">
    <property type="nucleotide sequence ID" value="NZ_CP035494.1"/>
</dbReference>
<sequence>MTAESAVYRRVLRRQRYSPRTGAAVVVAAAASVLGAAGIVLAMWCWADPAVRERVDRLVGSLSQLGGDRAVVTAIGVVAVLLSLLLIAMAVLPGRRARHTRMTGRVALSADDGVLADASADAVAAACGLSSDRVSVSVRPRSATVRVVPLSGVRVHRDIAAESAKQAIAAAGFAVTSRVLVDHRAVVA</sequence>
<feature type="transmembrane region" description="Helical" evidence="1">
    <location>
        <begin position="70"/>
        <end position="92"/>
    </location>
</feature>
<evidence type="ECO:0000256" key="1">
    <source>
        <dbReference type="SAM" id="Phobius"/>
    </source>
</evidence>
<name>A0A4P6EK21_9MICO</name>
<keyword evidence="3" id="KW-1185">Reference proteome</keyword>
<dbReference type="EMBL" id="CP035494">
    <property type="protein sequence ID" value="QAY60477.1"/>
    <property type="molecule type" value="Genomic_DNA"/>
</dbReference>
<keyword evidence="1" id="KW-0472">Membrane</keyword>
<protein>
    <recommendedName>
        <fullName evidence="4">DNA/RNA endonuclease G</fullName>
    </recommendedName>
</protein>
<organism evidence="2 3">
    <name type="scientific">Microbacterium protaetiae</name>
    <dbReference type="NCBI Taxonomy" id="2509458"/>
    <lineage>
        <taxon>Bacteria</taxon>
        <taxon>Bacillati</taxon>
        <taxon>Actinomycetota</taxon>
        <taxon>Actinomycetes</taxon>
        <taxon>Micrococcales</taxon>
        <taxon>Microbacteriaceae</taxon>
        <taxon>Microbacterium</taxon>
    </lineage>
</organism>
<feature type="transmembrane region" description="Helical" evidence="1">
    <location>
        <begin position="21"/>
        <end position="44"/>
    </location>
</feature>
<dbReference type="KEGG" id="mprt:ET475_11095"/>
<reference evidence="2 3" key="1">
    <citation type="submission" date="2019-01" db="EMBL/GenBank/DDBJ databases">
        <title>Genome sequencing of strain DFW100M-13.</title>
        <authorList>
            <person name="Heo J."/>
            <person name="Kim S.-J."/>
            <person name="Kim J.-S."/>
            <person name="Hong S.-B."/>
            <person name="Kwon S.-W."/>
        </authorList>
    </citation>
    <scope>NUCLEOTIDE SEQUENCE [LARGE SCALE GENOMIC DNA]</scope>
    <source>
        <strain evidence="2 3">DFW100M-13</strain>
    </source>
</reference>
<proteinExistence type="predicted"/>
<keyword evidence="1" id="KW-0812">Transmembrane</keyword>
<dbReference type="Proteomes" id="UP000293995">
    <property type="component" value="Chromosome"/>
</dbReference>
<dbReference type="AlphaFoldDB" id="A0A4P6EK21"/>
<gene>
    <name evidence="2" type="ORF">ET475_11095</name>
</gene>
<evidence type="ECO:0000313" key="3">
    <source>
        <dbReference type="Proteomes" id="UP000293995"/>
    </source>
</evidence>
<keyword evidence="1" id="KW-1133">Transmembrane helix</keyword>
<evidence type="ECO:0000313" key="2">
    <source>
        <dbReference type="EMBL" id="QAY60477.1"/>
    </source>
</evidence>
<accession>A0A4P6EK21</accession>